<keyword evidence="2 4" id="KW-0012">Acyltransferase</keyword>
<evidence type="ECO:0000259" key="3">
    <source>
        <dbReference type="PROSITE" id="PS51186"/>
    </source>
</evidence>
<protein>
    <submittedName>
        <fullName evidence="4">N-acetyltransferase</fullName>
        <ecNumber evidence="4">2.3.1.-</ecNumber>
    </submittedName>
</protein>
<accession>A0AAX4A052</accession>
<dbReference type="EC" id="2.3.1.-" evidence="4"/>
<dbReference type="InterPro" id="IPR016181">
    <property type="entry name" value="Acyl_CoA_acyltransferase"/>
</dbReference>
<dbReference type="InterPro" id="IPR050832">
    <property type="entry name" value="Bact_Acetyltransf"/>
</dbReference>
<gene>
    <name evidence="4" type="ORF">QIE55_32110</name>
</gene>
<dbReference type="AlphaFoldDB" id="A0AAX4A052"/>
<dbReference type="PANTHER" id="PTHR43877:SF2">
    <property type="entry name" value="AMINOALKYLPHOSPHONATE N-ACETYLTRANSFERASE-RELATED"/>
    <property type="match status" value="1"/>
</dbReference>
<sequence>MVRSTRIGCATVHAASSDGRSYDSLSWALSRSVSRSPSKRVAVLELLAVSPHAVGRGWGTALLVDAVNSTQLAGYRKIELQVRAGNSRAIDLYRSIGFERTGRVDKHPLGGDAMVTFARALP</sequence>
<dbReference type="CDD" id="cd04301">
    <property type="entry name" value="NAT_SF"/>
    <property type="match status" value="1"/>
</dbReference>
<evidence type="ECO:0000256" key="2">
    <source>
        <dbReference type="ARBA" id="ARBA00023315"/>
    </source>
</evidence>
<dbReference type="InterPro" id="IPR000182">
    <property type="entry name" value="GNAT_dom"/>
</dbReference>
<dbReference type="EMBL" id="CP124545">
    <property type="protein sequence ID" value="WMN01939.1"/>
    <property type="molecule type" value="Genomic_DNA"/>
</dbReference>
<organism evidence="4 5">
    <name type="scientific">Rhodococcus erythropolis</name>
    <name type="common">Arthrobacter picolinophilus</name>
    <dbReference type="NCBI Taxonomy" id="1833"/>
    <lineage>
        <taxon>Bacteria</taxon>
        <taxon>Bacillati</taxon>
        <taxon>Actinomycetota</taxon>
        <taxon>Actinomycetes</taxon>
        <taxon>Mycobacteriales</taxon>
        <taxon>Nocardiaceae</taxon>
        <taxon>Rhodococcus</taxon>
        <taxon>Rhodococcus erythropolis group</taxon>
    </lineage>
</organism>
<feature type="domain" description="N-acetyltransferase" evidence="3">
    <location>
        <begin position="1"/>
        <end position="122"/>
    </location>
</feature>
<dbReference type="SUPFAM" id="SSF55729">
    <property type="entry name" value="Acyl-CoA N-acyltransferases (Nat)"/>
    <property type="match status" value="1"/>
</dbReference>
<dbReference type="GO" id="GO:0016747">
    <property type="term" value="F:acyltransferase activity, transferring groups other than amino-acyl groups"/>
    <property type="evidence" value="ECO:0007669"/>
    <property type="project" value="InterPro"/>
</dbReference>
<keyword evidence="1 4" id="KW-0808">Transferase</keyword>
<dbReference type="Gene3D" id="3.40.630.30">
    <property type="match status" value="1"/>
</dbReference>
<evidence type="ECO:0000313" key="4">
    <source>
        <dbReference type="EMBL" id="WMN01939.1"/>
    </source>
</evidence>
<dbReference type="Proteomes" id="UP001230933">
    <property type="component" value="Chromosome"/>
</dbReference>
<evidence type="ECO:0000256" key="1">
    <source>
        <dbReference type="ARBA" id="ARBA00022679"/>
    </source>
</evidence>
<dbReference type="Pfam" id="PF00583">
    <property type="entry name" value="Acetyltransf_1"/>
    <property type="match status" value="1"/>
</dbReference>
<dbReference type="PROSITE" id="PS51186">
    <property type="entry name" value="GNAT"/>
    <property type="match status" value="1"/>
</dbReference>
<evidence type="ECO:0000313" key="5">
    <source>
        <dbReference type="Proteomes" id="UP001230933"/>
    </source>
</evidence>
<proteinExistence type="predicted"/>
<reference evidence="4" key="1">
    <citation type="submission" date="2023-08" db="EMBL/GenBank/DDBJ databases">
        <title>Isolation and Characterization of Rhodococcus erythropolis MGMM8.</title>
        <authorList>
            <person name="Diabankana R.G.C."/>
            <person name="Afordoanyi D.M."/>
            <person name="Validov S.Z."/>
        </authorList>
    </citation>
    <scope>NUCLEOTIDE SEQUENCE</scope>
    <source>
        <strain evidence="4">MGMM8</strain>
    </source>
</reference>
<dbReference type="PANTHER" id="PTHR43877">
    <property type="entry name" value="AMINOALKYLPHOSPHONATE N-ACETYLTRANSFERASE-RELATED-RELATED"/>
    <property type="match status" value="1"/>
</dbReference>
<name>A0AAX4A052_RHOER</name>